<organism evidence="2 3">
    <name type="scientific">Methyloprofundus sedimenti</name>
    <dbReference type="NCBI Taxonomy" id="1420851"/>
    <lineage>
        <taxon>Bacteria</taxon>
        <taxon>Pseudomonadati</taxon>
        <taxon>Pseudomonadota</taxon>
        <taxon>Gammaproteobacteria</taxon>
        <taxon>Methylococcales</taxon>
        <taxon>Methylococcaceae</taxon>
        <taxon>Methyloprofundus</taxon>
    </lineage>
</organism>
<dbReference type="InterPro" id="IPR005583">
    <property type="entry name" value="YaaA"/>
</dbReference>
<keyword evidence="3" id="KW-1185">Reference proteome</keyword>
<evidence type="ECO:0000256" key="1">
    <source>
        <dbReference type="HAMAP-Rule" id="MF_00652"/>
    </source>
</evidence>
<accession>A0A1V8M260</accession>
<reference evidence="2 3" key="1">
    <citation type="submission" date="2015-12" db="EMBL/GenBank/DDBJ databases">
        <authorList>
            <person name="Shamseldin A."/>
            <person name="Moawad H."/>
            <person name="Abd El-Rahim W.M."/>
            <person name="Sadowsky M.J."/>
        </authorList>
    </citation>
    <scope>NUCLEOTIDE SEQUENCE [LARGE SCALE GENOMIC DNA]</scope>
    <source>
        <strain evidence="2 3">WF1</strain>
    </source>
</reference>
<proteinExistence type="inferred from homology"/>
<dbReference type="HAMAP" id="MF_00652">
    <property type="entry name" value="UPF0246"/>
    <property type="match status" value="1"/>
</dbReference>
<dbReference type="Proteomes" id="UP000191980">
    <property type="component" value="Unassembled WGS sequence"/>
</dbReference>
<comment type="similarity">
    <text evidence="1">Belongs to the UPF0246 family.</text>
</comment>
<dbReference type="OrthoDB" id="9777133at2"/>
<dbReference type="EMBL" id="LPUF01000003">
    <property type="protein sequence ID" value="OQK15650.1"/>
    <property type="molecule type" value="Genomic_DNA"/>
</dbReference>
<gene>
    <name evidence="2" type="ORF">AU255_15645</name>
</gene>
<sequence length="256" mass="29083">MLMLISPAKSLDMQAEFPVLKPTQARLLKDSQQLIDQLQTLSPEEIKNLMGISEKLSDLNYQRFQDWVQSGSSAECPALFAFQGDVYQGLDAESLAIDEIEFAQQHLRILSGLYGLLRPLDLMQAYRLEMGTKLFNERGANLYAFWGDKISTLINADMPGEEARVLVNLASNEYFKAVKSQLIEGPIITPVFKDFKNGKYKIISFYAKKARGMMVNYAIKHKITRAEELKNFDSAGYQYANDLSDAKQWVFIREAV</sequence>
<evidence type="ECO:0000313" key="2">
    <source>
        <dbReference type="EMBL" id="OQK15650.1"/>
    </source>
</evidence>
<dbReference type="GO" id="GO:0005829">
    <property type="term" value="C:cytosol"/>
    <property type="evidence" value="ECO:0007669"/>
    <property type="project" value="TreeGrafter"/>
</dbReference>
<comment type="caution">
    <text evidence="2">The sequence shown here is derived from an EMBL/GenBank/DDBJ whole genome shotgun (WGS) entry which is preliminary data.</text>
</comment>
<dbReference type="PANTHER" id="PTHR30283">
    <property type="entry name" value="PEROXIDE STRESS RESPONSE PROTEIN YAAA"/>
    <property type="match status" value="1"/>
</dbReference>
<dbReference type="PANTHER" id="PTHR30283:SF4">
    <property type="entry name" value="PEROXIDE STRESS RESISTANCE PROTEIN YAAA"/>
    <property type="match status" value="1"/>
</dbReference>
<dbReference type="GO" id="GO:0033194">
    <property type="term" value="P:response to hydroperoxide"/>
    <property type="evidence" value="ECO:0007669"/>
    <property type="project" value="TreeGrafter"/>
</dbReference>
<evidence type="ECO:0000313" key="3">
    <source>
        <dbReference type="Proteomes" id="UP000191980"/>
    </source>
</evidence>
<dbReference type="NCBIfam" id="NF002542">
    <property type="entry name" value="PRK02101.1-3"/>
    <property type="match status" value="1"/>
</dbReference>
<protein>
    <recommendedName>
        <fullName evidence="1">UPF0246 protein AU255_15645</fullName>
    </recommendedName>
</protein>
<dbReference type="AlphaFoldDB" id="A0A1V8M260"/>
<dbReference type="Pfam" id="PF03883">
    <property type="entry name" value="H2O2_YaaD"/>
    <property type="match status" value="1"/>
</dbReference>
<dbReference type="STRING" id="1420851.AU255_15645"/>
<name>A0A1V8M260_9GAMM</name>
<dbReference type="RefSeq" id="WP_080523887.1">
    <property type="nucleotide sequence ID" value="NZ_LPUF01000003.1"/>
</dbReference>